<gene>
    <name evidence="2" type="ORF">MERR_LOCUS2871</name>
</gene>
<dbReference type="Proteomes" id="UP000467841">
    <property type="component" value="Unassembled WGS sequence"/>
</dbReference>
<dbReference type="AlphaFoldDB" id="A0A6D2HHQ9"/>
<sequence length="222" mass="25444">MNSFIGDSNGSLDPSFETIVTLEQDPPAPQAAYHPNSNMAEQVFNITEVSPAWDYSSEKTKTTFFTMPPHNIQDNYQEYSDSDVLERSKHQWLNYEDVGEVLRSVEDLTVSVSHVPVEKFTEGLFLYNRWSVTDTVLWEGDIKKTKDNTPLRYTSSSVDLEPIQHGIKSTYHRRVYKHPEFPDYILAHYQLRHFSADAEPEDSGDDSQNSGYTEEDPIAPEV</sequence>
<comment type="caution">
    <text evidence="2">The sequence shown here is derived from an EMBL/GenBank/DDBJ whole genome shotgun (WGS) entry which is preliminary data.</text>
</comment>
<evidence type="ECO:0000256" key="1">
    <source>
        <dbReference type="SAM" id="MobiDB-lite"/>
    </source>
</evidence>
<keyword evidence="3" id="KW-1185">Reference proteome</keyword>
<protein>
    <submittedName>
        <fullName evidence="2">Uncharacterized protein</fullName>
    </submittedName>
</protein>
<feature type="region of interest" description="Disordered" evidence="1">
    <location>
        <begin position="196"/>
        <end position="222"/>
    </location>
</feature>
<name>A0A6D2HHQ9_9BRAS</name>
<proteinExistence type="predicted"/>
<feature type="compositionally biased region" description="Acidic residues" evidence="1">
    <location>
        <begin position="213"/>
        <end position="222"/>
    </location>
</feature>
<reference evidence="2" key="1">
    <citation type="submission" date="2020-01" db="EMBL/GenBank/DDBJ databases">
        <authorList>
            <person name="Mishra B."/>
        </authorList>
    </citation>
    <scope>NUCLEOTIDE SEQUENCE [LARGE SCALE GENOMIC DNA]</scope>
</reference>
<dbReference type="EMBL" id="CACVBM020000188">
    <property type="protein sequence ID" value="CAA7015636.1"/>
    <property type="molecule type" value="Genomic_DNA"/>
</dbReference>
<organism evidence="2 3">
    <name type="scientific">Microthlaspi erraticum</name>
    <dbReference type="NCBI Taxonomy" id="1685480"/>
    <lineage>
        <taxon>Eukaryota</taxon>
        <taxon>Viridiplantae</taxon>
        <taxon>Streptophyta</taxon>
        <taxon>Embryophyta</taxon>
        <taxon>Tracheophyta</taxon>
        <taxon>Spermatophyta</taxon>
        <taxon>Magnoliopsida</taxon>
        <taxon>eudicotyledons</taxon>
        <taxon>Gunneridae</taxon>
        <taxon>Pentapetalae</taxon>
        <taxon>rosids</taxon>
        <taxon>malvids</taxon>
        <taxon>Brassicales</taxon>
        <taxon>Brassicaceae</taxon>
        <taxon>Coluteocarpeae</taxon>
        <taxon>Microthlaspi</taxon>
    </lineage>
</organism>
<evidence type="ECO:0000313" key="2">
    <source>
        <dbReference type="EMBL" id="CAA7015636.1"/>
    </source>
</evidence>
<accession>A0A6D2HHQ9</accession>
<dbReference type="OrthoDB" id="1105653at2759"/>
<evidence type="ECO:0000313" key="3">
    <source>
        <dbReference type="Proteomes" id="UP000467841"/>
    </source>
</evidence>